<dbReference type="InterPro" id="IPR045396">
    <property type="entry name" value="DUF6517"/>
</dbReference>
<proteinExistence type="predicted"/>
<feature type="region of interest" description="Disordered" evidence="1">
    <location>
        <begin position="151"/>
        <end position="170"/>
    </location>
</feature>
<comment type="caution">
    <text evidence="2">The sequence shown here is derived from an EMBL/GenBank/DDBJ whole genome shotgun (WGS) entry which is preliminary data.</text>
</comment>
<keyword evidence="3" id="KW-1185">Reference proteome</keyword>
<name>A0A8J7YCT2_9EURY</name>
<protein>
    <submittedName>
        <fullName evidence="2">Uncharacterized protein</fullName>
    </submittedName>
</protein>
<sequence>MRRIILTAVVALLVVSSGCVGLITGETVEFEANDASVEDAEVDSTDYTLNNSSERSITRDVSFLGQERTIRIVNQLNRHTKNGTLAEATGNETLALAVERDRVDATNVPDLAQFVVVSSPGAKVLGQTLNPAASWSNERILEQVADQTGKLNNLDKEETRTAESLGEDRNVSEFSATTNMKGKEVDVRAHVVSYEHEGDVIIAVGVHPEAMDEEDNVDELLEGIEHSGD</sequence>
<gene>
    <name evidence="2" type="ORF">EGD98_08470</name>
</gene>
<evidence type="ECO:0000313" key="2">
    <source>
        <dbReference type="EMBL" id="MBX0303705.1"/>
    </source>
</evidence>
<organism evidence="2 3">
    <name type="scientific">Haloarcula salinisoli</name>
    <dbReference type="NCBI Taxonomy" id="2487746"/>
    <lineage>
        <taxon>Archaea</taxon>
        <taxon>Methanobacteriati</taxon>
        <taxon>Methanobacteriota</taxon>
        <taxon>Stenosarchaea group</taxon>
        <taxon>Halobacteria</taxon>
        <taxon>Halobacteriales</taxon>
        <taxon>Haloarculaceae</taxon>
        <taxon>Haloarcula</taxon>
    </lineage>
</organism>
<dbReference type="PROSITE" id="PS51257">
    <property type="entry name" value="PROKAR_LIPOPROTEIN"/>
    <property type="match status" value="1"/>
</dbReference>
<dbReference type="Pfam" id="PF20127">
    <property type="entry name" value="DUF6517"/>
    <property type="match status" value="1"/>
</dbReference>
<dbReference type="EMBL" id="RKLQ01000001">
    <property type="protein sequence ID" value="MBX0303705.1"/>
    <property type="molecule type" value="Genomic_DNA"/>
</dbReference>
<dbReference type="RefSeq" id="WP_220587900.1">
    <property type="nucleotide sequence ID" value="NZ_RKLQ01000001.1"/>
</dbReference>
<evidence type="ECO:0000313" key="3">
    <source>
        <dbReference type="Proteomes" id="UP000783863"/>
    </source>
</evidence>
<accession>A0A8J7YCT2</accession>
<dbReference type="Proteomes" id="UP000783863">
    <property type="component" value="Unassembled WGS sequence"/>
</dbReference>
<dbReference type="AlphaFoldDB" id="A0A8J7YCT2"/>
<reference evidence="2" key="1">
    <citation type="submission" date="2021-06" db="EMBL/GenBank/DDBJ databases">
        <title>Halomicroarcula sp. F24A a new haloarchaeum isolated from saline soil.</title>
        <authorList>
            <person name="Duran-Viseras A."/>
            <person name="Sanchez-Porro C."/>
            <person name="Ventosa A."/>
        </authorList>
    </citation>
    <scope>NUCLEOTIDE SEQUENCE</scope>
    <source>
        <strain evidence="2">F24A</strain>
    </source>
</reference>
<evidence type="ECO:0000256" key="1">
    <source>
        <dbReference type="SAM" id="MobiDB-lite"/>
    </source>
</evidence>
<feature type="compositionally biased region" description="Basic and acidic residues" evidence="1">
    <location>
        <begin position="153"/>
        <end position="170"/>
    </location>
</feature>